<proteinExistence type="predicted"/>
<sequence>MTTIELPLASIILFAVVARGTRFEIILACGIGLLYSRNAVGEVFQTLTRLLNVPLIVLSFIIFQLVRYVITLSVSTPSNGDHPAKAMFFPCKTSHIRLYPKKNSFEYSYLMVGIPIGWKGTAGGLLSADVEKSQSPWYLRLFSLGPSTSWWSVDGDNYLARGSGSLKAKLEGYLKSEGIDPQNYPYACLFTAAECLGHSSNPVSFWHLYSPSKELAAVIYEVNNTFDERHMYFLEPQPGTVENPKPNIINQTNKSPRVHGKIPKEFFVSPFNFRNERYSMSLYDPFFPSMTGTGPLNHAIALSSRHGRPKLAARIWSTAPGTDPSELSLWQKTVFIWSWWWVGLMTLPRTVVQAYILKFRRKLDYSLQPEPRLNSIGRQADAFETFMQRIFFAFLTNLVSRLTIPVKITYAPVGIKDTQERILYSPPAQSIFSEFPGKRSSIKDLKIQFLTPKFYSRLIFYAFSPIRDILRDESQLLNQTLQLSDTEVFETIFDPKNQGRFCNPIEIMKQSRFERTAVFILALLTGNTTRNPAPLIENWERGPNNPPYPDMTKTTTSNKLTPDSFLEFFMRNAATEERKEFYTQALKARIAPYIAFGSLLLLDVEVWVFRSLCVRFSVSTLFRYVGLV</sequence>
<name>A0A9N9PN71_9HELO</name>
<dbReference type="EMBL" id="CAJVRL010000049">
    <property type="protein sequence ID" value="CAG8953136.1"/>
    <property type="molecule type" value="Genomic_DNA"/>
</dbReference>
<dbReference type="AlphaFoldDB" id="A0A9N9PN71"/>
<keyword evidence="2" id="KW-1185">Reference proteome</keyword>
<dbReference type="Proteomes" id="UP000696280">
    <property type="component" value="Unassembled WGS sequence"/>
</dbReference>
<protein>
    <submittedName>
        <fullName evidence="1">Uncharacterized protein</fullName>
    </submittedName>
</protein>
<organism evidence="1 2">
    <name type="scientific">Hymenoscyphus fraxineus</name>
    <dbReference type="NCBI Taxonomy" id="746836"/>
    <lineage>
        <taxon>Eukaryota</taxon>
        <taxon>Fungi</taxon>
        <taxon>Dikarya</taxon>
        <taxon>Ascomycota</taxon>
        <taxon>Pezizomycotina</taxon>
        <taxon>Leotiomycetes</taxon>
        <taxon>Helotiales</taxon>
        <taxon>Helotiaceae</taxon>
        <taxon>Hymenoscyphus</taxon>
    </lineage>
</organism>
<gene>
    <name evidence="1" type="ORF">HYFRA_00003334</name>
</gene>
<comment type="caution">
    <text evidence="1">The sequence shown here is derived from an EMBL/GenBank/DDBJ whole genome shotgun (WGS) entry which is preliminary data.</text>
</comment>
<reference evidence="1" key="1">
    <citation type="submission" date="2021-07" db="EMBL/GenBank/DDBJ databases">
        <authorList>
            <person name="Durling M."/>
        </authorList>
    </citation>
    <scope>NUCLEOTIDE SEQUENCE</scope>
</reference>
<dbReference type="OrthoDB" id="3340520at2759"/>
<evidence type="ECO:0000313" key="2">
    <source>
        <dbReference type="Proteomes" id="UP000696280"/>
    </source>
</evidence>
<dbReference type="Pfam" id="PF07103">
    <property type="entry name" value="DUF1365"/>
    <property type="match status" value="1"/>
</dbReference>
<evidence type="ECO:0000313" key="1">
    <source>
        <dbReference type="EMBL" id="CAG8953136.1"/>
    </source>
</evidence>
<dbReference type="PANTHER" id="PTHR33973:SF4">
    <property type="entry name" value="OS07G0153300 PROTEIN"/>
    <property type="match status" value="1"/>
</dbReference>
<dbReference type="PANTHER" id="PTHR33973">
    <property type="entry name" value="OS07G0153300 PROTEIN"/>
    <property type="match status" value="1"/>
</dbReference>
<accession>A0A9N9PN71</accession>
<dbReference type="InterPro" id="IPR010775">
    <property type="entry name" value="DUF1365"/>
</dbReference>